<comment type="caution">
    <text evidence="1">The sequence shown here is derived from an EMBL/GenBank/DDBJ whole genome shotgun (WGS) entry which is preliminary data.</text>
</comment>
<dbReference type="EMBL" id="CAJOBJ010208418">
    <property type="protein sequence ID" value="CAF5003869.1"/>
    <property type="molecule type" value="Genomic_DNA"/>
</dbReference>
<organism evidence="1 2">
    <name type="scientific">Rotaria magnacalcarata</name>
    <dbReference type="NCBI Taxonomy" id="392030"/>
    <lineage>
        <taxon>Eukaryota</taxon>
        <taxon>Metazoa</taxon>
        <taxon>Spiralia</taxon>
        <taxon>Gnathifera</taxon>
        <taxon>Rotifera</taxon>
        <taxon>Eurotatoria</taxon>
        <taxon>Bdelloidea</taxon>
        <taxon>Philodinida</taxon>
        <taxon>Philodinidae</taxon>
        <taxon>Rotaria</taxon>
    </lineage>
</organism>
<gene>
    <name evidence="1" type="ORF">GIL414_LOCUS57414</name>
</gene>
<sequence length="364" mass="43202">KIQYQLKRFKDETHEKRLHHILFQINLTSHQKEAINRIIYLRETELKIRKELLLLEQRILSKLLPATFDQLDTLAASDFYTPALEHQYSLSYKLKRSKILRETKRSWFDILMQSYDVKMKECNRQYQEELTQLELDISNHQQHHHDASVLCRPVQAYIKHRTIQIKKDTFQQMDSFDGKLSRRRQRSKKTKQTIGVSPEVILNVNDHTLTVIGHEYLSRNGNYIRPNRTALRSYEERKKKVQQQHNIMVNRTKLGLPEKSCRDAGSNIFKQFSERLQACLMLHYMTPLPFIEHVCAQRGLQTMKLIRHKGGNLYMAHVNEFEEKAVKYRMTTGAYEELSSSRIEEILDKATRLLNDLHAKTNQI</sequence>
<reference evidence="1" key="1">
    <citation type="submission" date="2021-02" db="EMBL/GenBank/DDBJ databases">
        <authorList>
            <person name="Nowell W R."/>
        </authorList>
    </citation>
    <scope>NUCLEOTIDE SEQUENCE</scope>
</reference>
<proteinExistence type="predicted"/>
<accession>A0A8S3DEL1</accession>
<feature type="non-terminal residue" evidence="1">
    <location>
        <position position="1"/>
    </location>
</feature>
<name>A0A8S3DEL1_9BILA</name>
<dbReference type="Proteomes" id="UP000681720">
    <property type="component" value="Unassembled WGS sequence"/>
</dbReference>
<evidence type="ECO:0000313" key="2">
    <source>
        <dbReference type="Proteomes" id="UP000681720"/>
    </source>
</evidence>
<dbReference type="AlphaFoldDB" id="A0A8S3DEL1"/>
<protein>
    <submittedName>
        <fullName evidence="1">Uncharacterized protein</fullName>
    </submittedName>
</protein>
<evidence type="ECO:0000313" key="1">
    <source>
        <dbReference type="EMBL" id="CAF5003869.1"/>
    </source>
</evidence>